<dbReference type="EMBL" id="JAHRIN010025314">
    <property type="protein sequence ID" value="MEQ2199514.1"/>
    <property type="molecule type" value="Genomic_DNA"/>
</dbReference>
<gene>
    <name evidence="1" type="ORF">XENOCAPTIV_000692</name>
</gene>
<organism evidence="1 2">
    <name type="scientific">Xenoophorus captivus</name>
    <dbReference type="NCBI Taxonomy" id="1517983"/>
    <lineage>
        <taxon>Eukaryota</taxon>
        <taxon>Metazoa</taxon>
        <taxon>Chordata</taxon>
        <taxon>Craniata</taxon>
        <taxon>Vertebrata</taxon>
        <taxon>Euteleostomi</taxon>
        <taxon>Actinopterygii</taxon>
        <taxon>Neopterygii</taxon>
        <taxon>Teleostei</taxon>
        <taxon>Neoteleostei</taxon>
        <taxon>Acanthomorphata</taxon>
        <taxon>Ovalentaria</taxon>
        <taxon>Atherinomorphae</taxon>
        <taxon>Cyprinodontiformes</taxon>
        <taxon>Goodeidae</taxon>
        <taxon>Xenoophorus</taxon>
    </lineage>
</organism>
<keyword evidence="2" id="KW-1185">Reference proteome</keyword>
<comment type="caution">
    <text evidence="1">The sequence shown here is derived from an EMBL/GenBank/DDBJ whole genome shotgun (WGS) entry which is preliminary data.</text>
</comment>
<reference evidence="1 2" key="1">
    <citation type="submission" date="2021-06" db="EMBL/GenBank/DDBJ databases">
        <authorList>
            <person name="Palmer J.M."/>
        </authorList>
    </citation>
    <scope>NUCLEOTIDE SEQUENCE [LARGE SCALE GENOMIC DNA]</scope>
    <source>
        <strain evidence="1 2">XC_2019</strain>
        <tissue evidence="1">Muscle</tissue>
    </source>
</reference>
<protein>
    <submittedName>
        <fullName evidence="1">Uncharacterized protein</fullName>
    </submittedName>
</protein>
<feature type="non-terminal residue" evidence="1">
    <location>
        <position position="1"/>
    </location>
</feature>
<proteinExistence type="predicted"/>
<name>A0ABV0QUM5_9TELE</name>
<evidence type="ECO:0000313" key="1">
    <source>
        <dbReference type="EMBL" id="MEQ2199514.1"/>
    </source>
</evidence>
<dbReference type="Proteomes" id="UP001434883">
    <property type="component" value="Unassembled WGS sequence"/>
</dbReference>
<accession>A0ABV0QUM5</accession>
<evidence type="ECO:0000313" key="2">
    <source>
        <dbReference type="Proteomes" id="UP001434883"/>
    </source>
</evidence>
<sequence length="217" mass="24118">LWEILTFSRHVSFRSLTWSVVFNRGSAGSSSTPVIQTCSPHGEREVCGRLRGKPVQSCCYGDAKCETKSTRLQEGPVVHSSIIGHFPWIHGEINYQDSKRQGFDNFRLNCVLNYRQPVSACCVMPQSGPRLLLATQLFGPCSVDGQSSVRRTKSPNEERAVGCYVVMEIASYRIPLWCSKPLLIYSTVGYCASVCCLRVQGRGWCHVETGLHNPALS</sequence>